<evidence type="ECO:0000313" key="3">
    <source>
        <dbReference type="Proteomes" id="UP000305675"/>
    </source>
</evidence>
<proteinExistence type="predicted"/>
<feature type="chain" id="PRO_5020869810" evidence="1">
    <location>
        <begin position="18"/>
        <end position="106"/>
    </location>
</feature>
<dbReference type="EMBL" id="SWCJ01000003">
    <property type="protein sequence ID" value="TKB56527.1"/>
    <property type="molecule type" value="Genomic_DNA"/>
</dbReference>
<name>A0A4U1BSC1_9GAMM</name>
<dbReference type="RefSeq" id="WP_136862331.1">
    <property type="nucleotide sequence ID" value="NZ_SWCJ01000003.1"/>
</dbReference>
<dbReference type="Proteomes" id="UP000305675">
    <property type="component" value="Unassembled WGS sequence"/>
</dbReference>
<gene>
    <name evidence="2" type="ORF">FCL42_05180</name>
</gene>
<reference evidence="2 3" key="1">
    <citation type="submission" date="2019-04" db="EMBL/GenBank/DDBJ databases">
        <authorList>
            <person name="Hwang J.C."/>
        </authorList>
    </citation>
    <scope>NUCLEOTIDE SEQUENCE [LARGE SCALE GENOMIC DNA]</scope>
    <source>
        <strain evidence="2 3">IMCC35002</strain>
    </source>
</reference>
<keyword evidence="3" id="KW-1185">Reference proteome</keyword>
<organism evidence="2 3">
    <name type="scientific">Ferrimonas aestuarii</name>
    <dbReference type="NCBI Taxonomy" id="2569539"/>
    <lineage>
        <taxon>Bacteria</taxon>
        <taxon>Pseudomonadati</taxon>
        <taxon>Pseudomonadota</taxon>
        <taxon>Gammaproteobacteria</taxon>
        <taxon>Alteromonadales</taxon>
        <taxon>Ferrimonadaceae</taxon>
        <taxon>Ferrimonas</taxon>
    </lineage>
</organism>
<evidence type="ECO:0000313" key="2">
    <source>
        <dbReference type="EMBL" id="TKB56527.1"/>
    </source>
</evidence>
<feature type="signal peptide" evidence="1">
    <location>
        <begin position="1"/>
        <end position="17"/>
    </location>
</feature>
<dbReference type="AlphaFoldDB" id="A0A4U1BSC1"/>
<comment type="caution">
    <text evidence="2">The sequence shown here is derived from an EMBL/GenBank/DDBJ whole genome shotgun (WGS) entry which is preliminary data.</text>
</comment>
<sequence>MKKVILAGLFFCSSVSANEFNALAAYMDSGKNEEVLTGISLLPNASSYYTSENVDGVEYRITYQRLEAQKVQDVSVFSGDAPSTTEVCVTVKVDGSTWEVCARKLD</sequence>
<keyword evidence="1" id="KW-0732">Signal</keyword>
<evidence type="ECO:0000256" key="1">
    <source>
        <dbReference type="SAM" id="SignalP"/>
    </source>
</evidence>
<protein>
    <submittedName>
        <fullName evidence="2">Uncharacterized protein</fullName>
    </submittedName>
</protein>
<accession>A0A4U1BSC1</accession>